<name>A0A9X1XJS2_9VIBR</name>
<dbReference type="EMBL" id="JAJHVV010000004">
    <property type="protein sequence ID" value="MCK6263148.1"/>
    <property type="molecule type" value="Genomic_DNA"/>
</dbReference>
<sequence>MTQEHAEISLTLERLWQFSLQYYSVREVKQACLDLQNQFHGNVNLLLLLKWLDEQQVSFLEEDWHKVEECLGRSEALLHSFRELRRKLKLQAPDTLYRESLQFELQLEKQQQSDLVDCINQLPLIKRSPSELTLPSDEYSTSSLTQRYCRQLGGEHLYHAFSAPAPS</sequence>
<dbReference type="RefSeq" id="WP_248008240.1">
    <property type="nucleotide sequence ID" value="NZ_JAJHVV010000004.1"/>
</dbReference>
<dbReference type="InterPro" id="IPR012659">
    <property type="entry name" value="CHP02444"/>
</dbReference>
<organism evidence="1 2">
    <name type="scientific">Vibrio amylolyticus</name>
    <dbReference type="NCBI Taxonomy" id="2847292"/>
    <lineage>
        <taxon>Bacteria</taxon>
        <taxon>Pseudomonadati</taxon>
        <taxon>Pseudomonadota</taxon>
        <taxon>Gammaproteobacteria</taxon>
        <taxon>Vibrionales</taxon>
        <taxon>Vibrionaceae</taxon>
        <taxon>Vibrio</taxon>
    </lineage>
</organism>
<dbReference type="AlphaFoldDB" id="A0A9X1XJS2"/>
<protein>
    <submittedName>
        <fullName evidence="1">TIGR02444 family protein</fullName>
    </submittedName>
</protein>
<reference evidence="1" key="1">
    <citation type="submission" date="2021-11" db="EMBL/GenBank/DDBJ databases">
        <title>Vibrio ZSDE26 sp. nov. and Vibrio ZSDZ34 sp. nov., isolated from coastal seawater in Qingdao.</title>
        <authorList>
            <person name="Zhang P."/>
        </authorList>
    </citation>
    <scope>NUCLEOTIDE SEQUENCE</scope>
    <source>
        <strain evidence="1">ZSDE26</strain>
    </source>
</reference>
<keyword evidence="2" id="KW-1185">Reference proteome</keyword>
<dbReference type="Proteomes" id="UP001139559">
    <property type="component" value="Unassembled WGS sequence"/>
</dbReference>
<dbReference type="Pfam" id="PF09523">
    <property type="entry name" value="DUF2390"/>
    <property type="match status" value="1"/>
</dbReference>
<accession>A0A9X1XJS2</accession>
<gene>
    <name evidence="1" type="ORF">KP803_07655</name>
</gene>
<evidence type="ECO:0000313" key="1">
    <source>
        <dbReference type="EMBL" id="MCK6263148.1"/>
    </source>
</evidence>
<dbReference type="NCBIfam" id="TIGR02444">
    <property type="entry name" value="TIGR02444 family protein"/>
    <property type="match status" value="1"/>
</dbReference>
<proteinExistence type="predicted"/>
<comment type="caution">
    <text evidence="1">The sequence shown here is derived from an EMBL/GenBank/DDBJ whole genome shotgun (WGS) entry which is preliminary data.</text>
</comment>
<evidence type="ECO:0000313" key="2">
    <source>
        <dbReference type="Proteomes" id="UP001139559"/>
    </source>
</evidence>